<dbReference type="Proteomes" id="UP000237968">
    <property type="component" value="Unassembled WGS sequence"/>
</dbReference>
<dbReference type="InterPro" id="IPR002634">
    <property type="entry name" value="BolA"/>
</dbReference>
<dbReference type="SUPFAM" id="SSF82657">
    <property type="entry name" value="BolA-like"/>
    <property type="match status" value="1"/>
</dbReference>
<proteinExistence type="inferred from homology"/>
<evidence type="ECO:0000313" key="4">
    <source>
        <dbReference type="EMBL" id="PRP91998.1"/>
    </source>
</evidence>
<comment type="caution">
    <text evidence="4">The sequence shown here is derived from an EMBL/GenBank/DDBJ whole genome shotgun (WGS) entry which is preliminary data.</text>
</comment>
<evidence type="ECO:0000313" key="5">
    <source>
        <dbReference type="Proteomes" id="UP000237968"/>
    </source>
</evidence>
<gene>
    <name evidence="4" type="ORF">ENSA5_52090</name>
</gene>
<dbReference type="GO" id="GO:1990229">
    <property type="term" value="C:iron-sulfur cluster assembly complex"/>
    <property type="evidence" value="ECO:0007669"/>
    <property type="project" value="UniProtKB-ARBA"/>
</dbReference>
<dbReference type="Gene3D" id="3.30.300.90">
    <property type="entry name" value="BolA-like"/>
    <property type="match status" value="1"/>
</dbReference>
<organism evidence="4 5">
    <name type="scientific">Enhygromyxa salina</name>
    <dbReference type="NCBI Taxonomy" id="215803"/>
    <lineage>
        <taxon>Bacteria</taxon>
        <taxon>Pseudomonadati</taxon>
        <taxon>Myxococcota</taxon>
        <taxon>Polyangia</taxon>
        <taxon>Nannocystales</taxon>
        <taxon>Nannocystaceae</taxon>
        <taxon>Enhygromyxa</taxon>
    </lineage>
</organism>
<dbReference type="Pfam" id="PF01722">
    <property type="entry name" value="BolA"/>
    <property type="match status" value="1"/>
</dbReference>
<dbReference type="EMBL" id="PVNK01000227">
    <property type="protein sequence ID" value="PRP91998.1"/>
    <property type="molecule type" value="Genomic_DNA"/>
</dbReference>
<name>A0A2S9XGK3_9BACT</name>
<reference evidence="4 5" key="1">
    <citation type="submission" date="2018-03" db="EMBL/GenBank/DDBJ databases">
        <title>Draft Genome Sequences of the Obligatory Marine Myxobacteria Enhygromyxa salina SWB005.</title>
        <authorList>
            <person name="Poehlein A."/>
            <person name="Moghaddam J.A."/>
            <person name="Harms H."/>
            <person name="Alanjari M."/>
            <person name="Koenig G.M."/>
            <person name="Daniel R."/>
            <person name="Schaeberle T.F."/>
        </authorList>
    </citation>
    <scope>NUCLEOTIDE SEQUENCE [LARGE SCALE GENOMIC DNA]</scope>
    <source>
        <strain evidence="4 5">SWB005</strain>
    </source>
</reference>
<evidence type="ECO:0000256" key="3">
    <source>
        <dbReference type="RuleBase" id="RU003860"/>
    </source>
</evidence>
<dbReference type="FunFam" id="3.30.300.90:FF:000001">
    <property type="entry name" value="Transcriptional regulator BolA"/>
    <property type="match status" value="1"/>
</dbReference>
<dbReference type="AlphaFoldDB" id="A0A2S9XGK3"/>
<keyword evidence="5" id="KW-1185">Reference proteome</keyword>
<evidence type="ECO:0000256" key="2">
    <source>
        <dbReference type="ARBA" id="ARBA00074073"/>
    </source>
</evidence>
<dbReference type="RefSeq" id="WP_219906865.1">
    <property type="nucleotide sequence ID" value="NZ_PVNK01000227.1"/>
</dbReference>
<dbReference type="PANTHER" id="PTHR46229:SF2">
    <property type="entry name" value="BOLA-LIKE PROTEIN 1"/>
    <property type="match status" value="1"/>
</dbReference>
<dbReference type="InterPro" id="IPR036065">
    <property type="entry name" value="BolA-like_sf"/>
</dbReference>
<dbReference type="PANTHER" id="PTHR46229">
    <property type="entry name" value="BOLA TRANSCRIPTION REGULATOR"/>
    <property type="match status" value="1"/>
</dbReference>
<comment type="similarity">
    <text evidence="1 3">Belongs to the BolA/IbaG family.</text>
</comment>
<dbReference type="InterPro" id="IPR050961">
    <property type="entry name" value="BolA/IbaG_stress_morph_reg"/>
</dbReference>
<dbReference type="PIRSF" id="PIRSF003113">
    <property type="entry name" value="BolA"/>
    <property type="match status" value="1"/>
</dbReference>
<accession>A0A2S9XGK3</accession>
<protein>
    <recommendedName>
        <fullName evidence="2">DNA-binding transcriptional regulator BolA</fullName>
    </recommendedName>
</protein>
<sequence length="107" mass="11174">MSATPIQDAIHDELVRSFAPSVLEVINESGNHNVPRGSETHFKVVIVSEGFAGETLVSRHRAVNKALAQQLAAGVHALSIQALTPAQWDARGGEVPASPPCLGGSKA</sequence>
<evidence type="ECO:0000256" key="1">
    <source>
        <dbReference type="ARBA" id="ARBA00005578"/>
    </source>
</evidence>